<dbReference type="Gene3D" id="1.10.10.10">
    <property type="entry name" value="Winged helix-like DNA-binding domain superfamily/Winged helix DNA-binding domain"/>
    <property type="match status" value="1"/>
</dbReference>
<dbReference type="InterPro" id="IPR036388">
    <property type="entry name" value="WH-like_DNA-bd_sf"/>
</dbReference>
<feature type="region of interest" description="Disordered" evidence="1">
    <location>
        <begin position="103"/>
        <end position="134"/>
    </location>
</feature>
<feature type="compositionally biased region" description="Low complexity" evidence="1">
    <location>
        <begin position="122"/>
        <end position="134"/>
    </location>
</feature>
<protein>
    <recommendedName>
        <fullName evidence="3">Bacteriophage lambda Replication protein O N-terminal domain-containing protein</fullName>
    </recommendedName>
</protein>
<evidence type="ECO:0000313" key="2">
    <source>
        <dbReference type="EMBL" id="WGZ90997.1"/>
    </source>
</evidence>
<evidence type="ECO:0000256" key="1">
    <source>
        <dbReference type="SAM" id="MobiDB-lite"/>
    </source>
</evidence>
<sequence>MSLARAWISAALNANLTQNELKAFLVIFQQTLGYGKASDALTFKRIASLAHVRIDRLTPALRAIADKGLIEVQPHPIFGQSFSIPAPLLAQYPARLFTPALPQNRKPAPITRKLSPENQGHTVTNPTVNNPTTTELNAQKLPYPASFNAASRRRASEILDGLSPQNANDCLQILQKALQQGRVKSPLGLLYQLAKAARNGTLDRSCLTPKTSLSTTQTAANSSAAQTRGRLQSIHAEIQHIQALYQLAGCELPEEEQKKVARLKEEWGRLVQI</sequence>
<dbReference type="AlphaFoldDB" id="A0AA95H4U2"/>
<name>A0AA95H4U2_9GAMM</name>
<evidence type="ECO:0008006" key="3">
    <source>
        <dbReference type="Google" id="ProtNLM"/>
    </source>
</evidence>
<reference evidence="2" key="2">
    <citation type="submission" date="2023-04" db="EMBL/GenBank/DDBJ databases">
        <authorList>
            <person name="Beletskiy A.V."/>
            <person name="Mardanov A.V."/>
            <person name="Ravin N.V."/>
        </authorList>
    </citation>
    <scope>NUCLEOTIDE SEQUENCE</scope>
    <source>
        <strain evidence="2">GKL-01</strain>
    </source>
</reference>
<dbReference type="Proteomes" id="UP001300672">
    <property type="component" value="Chromosome"/>
</dbReference>
<accession>A0AA95H4U2</accession>
<organism evidence="2">
    <name type="scientific">Candidatus Thiocaldithrix dubininis</name>
    <dbReference type="NCBI Taxonomy" id="3080823"/>
    <lineage>
        <taxon>Bacteria</taxon>
        <taxon>Pseudomonadati</taxon>
        <taxon>Pseudomonadota</taxon>
        <taxon>Gammaproteobacteria</taxon>
        <taxon>Thiotrichales</taxon>
        <taxon>Thiotrichaceae</taxon>
        <taxon>Candidatus Thiocaldithrix</taxon>
    </lineage>
</organism>
<proteinExistence type="predicted"/>
<dbReference type="EMBL" id="CP124755">
    <property type="protein sequence ID" value="WGZ90997.1"/>
    <property type="molecule type" value="Genomic_DNA"/>
</dbReference>
<gene>
    <name evidence="2" type="ORF">QJT80_00670</name>
</gene>
<reference evidence="2" key="1">
    <citation type="journal article" date="2023" name="Int. J. Mol. Sci.">
        <title>Metagenomics Revealed a New Genus 'Candidatus Thiocaldithrix dubininis' gen. nov., sp. nov. and a New Species 'Candidatus Thiothrix putei' sp. nov. in the Family Thiotrichaceae, Some Members of Which Have Traits of Both Na+- and H+-Motive Energetics.</title>
        <authorList>
            <person name="Ravin N.V."/>
            <person name="Muntyan M.S."/>
            <person name="Smolyakov D.D."/>
            <person name="Rudenko T.S."/>
            <person name="Beletsky A.V."/>
            <person name="Mardanov A.V."/>
            <person name="Grabovich M.Y."/>
        </authorList>
    </citation>
    <scope>NUCLEOTIDE SEQUENCE</scope>
    <source>
        <strain evidence="2">GKL-01</strain>
    </source>
</reference>
<dbReference type="KEGG" id="tdu:QJT80_00670"/>